<dbReference type="Proteomes" id="UP000095751">
    <property type="component" value="Unassembled WGS sequence"/>
</dbReference>
<sequence length="201" mass="22733">MTNEQVTNDDDGVPDGVVVPFITTETLQYRLDTQNFGKSGGQRGSLTRCAQKYGSYQTELLLSGSTPDNGDDAENDNTTTNIEKTKLDLIREVELFDLEMTKLILWSNNLETQIKRNDVIQTKRGKELIDIQEQVKESGIHATISSERRNCTLEYNSLAKIINDNHPISSIELKKQIDEIKLEISLLEDETVTKDKTLKVQ</sequence>
<dbReference type="AlphaFoldDB" id="A0A1E7FNX5"/>
<accession>A0A1E7FNX5</accession>
<dbReference type="OrthoDB" id="49198at2759"/>
<dbReference type="InParanoid" id="A0A1E7FNX5"/>
<dbReference type="EMBL" id="KV784355">
    <property type="protein sequence ID" value="OEU19870.1"/>
    <property type="molecule type" value="Genomic_DNA"/>
</dbReference>
<gene>
    <name evidence="1" type="ORF">FRACYDRAFT_260136</name>
</gene>
<dbReference type="KEGG" id="fcy:FRACYDRAFT_260136"/>
<proteinExistence type="predicted"/>
<evidence type="ECO:0000313" key="1">
    <source>
        <dbReference type="EMBL" id="OEU19870.1"/>
    </source>
</evidence>
<name>A0A1E7FNX5_9STRA</name>
<reference evidence="1 2" key="1">
    <citation type="submission" date="2016-09" db="EMBL/GenBank/DDBJ databases">
        <title>Extensive genetic diversity and differential bi-allelic expression allows diatom success in the polar Southern Ocean.</title>
        <authorList>
            <consortium name="DOE Joint Genome Institute"/>
            <person name="Mock T."/>
            <person name="Otillar R.P."/>
            <person name="Strauss J."/>
            <person name="Dupont C."/>
            <person name="Frickenhaus S."/>
            <person name="Maumus F."/>
            <person name="Mcmullan M."/>
            <person name="Sanges R."/>
            <person name="Schmutz J."/>
            <person name="Toseland A."/>
            <person name="Valas R."/>
            <person name="Veluchamy A."/>
            <person name="Ward B.J."/>
            <person name="Allen A."/>
            <person name="Barry K."/>
            <person name="Falciatore A."/>
            <person name="Ferrante M."/>
            <person name="Fortunato A.E."/>
            <person name="Gloeckner G."/>
            <person name="Gruber A."/>
            <person name="Hipkin R."/>
            <person name="Janech M."/>
            <person name="Kroth P."/>
            <person name="Leese F."/>
            <person name="Lindquist E."/>
            <person name="Lyon B.R."/>
            <person name="Martin J."/>
            <person name="Mayer C."/>
            <person name="Parker M."/>
            <person name="Quesneville H."/>
            <person name="Raymond J."/>
            <person name="Uhlig C."/>
            <person name="Valentin K.U."/>
            <person name="Worden A.Z."/>
            <person name="Armbrust E.V."/>
            <person name="Bowler C."/>
            <person name="Green B."/>
            <person name="Moulton V."/>
            <person name="Van Oosterhout C."/>
            <person name="Grigoriev I."/>
        </authorList>
    </citation>
    <scope>NUCLEOTIDE SEQUENCE [LARGE SCALE GENOMIC DNA]</scope>
    <source>
        <strain evidence="1 2">CCMP1102</strain>
    </source>
</reference>
<protein>
    <submittedName>
        <fullName evidence="1">Uncharacterized protein</fullName>
    </submittedName>
</protein>
<evidence type="ECO:0000313" key="2">
    <source>
        <dbReference type="Proteomes" id="UP000095751"/>
    </source>
</evidence>
<keyword evidence="2" id="KW-1185">Reference proteome</keyword>
<organism evidence="1 2">
    <name type="scientific">Fragilariopsis cylindrus CCMP1102</name>
    <dbReference type="NCBI Taxonomy" id="635003"/>
    <lineage>
        <taxon>Eukaryota</taxon>
        <taxon>Sar</taxon>
        <taxon>Stramenopiles</taxon>
        <taxon>Ochrophyta</taxon>
        <taxon>Bacillariophyta</taxon>
        <taxon>Bacillariophyceae</taxon>
        <taxon>Bacillariophycidae</taxon>
        <taxon>Bacillariales</taxon>
        <taxon>Bacillariaceae</taxon>
        <taxon>Fragilariopsis</taxon>
    </lineage>
</organism>